<dbReference type="eggNOG" id="ENOG50339JQ">
    <property type="taxonomic scope" value="Bacteria"/>
</dbReference>
<keyword evidence="2" id="KW-1133">Transmembrane helix</keyword>
<dbReference type="HOGENOM" id="CLU_113225_1_1_9"/>
<dbReference type="NCBIfam" id="TIGR02893">
    <property type="entry name" value="spore_yabQ"/>
    <property type="match status" value="1"/>
</dbReference>
<keyword evidence="2" id="KW-0812">Transmembrane</keyword>
<evidence type="ECO:0000313" key="4">
    <source>
        <dbReference type="Proteomes" id="UP000003340"/>
    </source>
</evidence>
<comment type="caution">
    <text evidence="3">The sequence shown here is derived from an EMBL/GenBank/DDBJ whole genome shotgun (WGS) entry which is preliminary data.</text>
</comment>
<name>C0EBG7_9FIRM</name>
<protein>
    <submittedName>
        <fullName evidence="3">Putative spore cortex biosynthesis protein YabQ</fullName>
    </submittedName>
</protein>
<reference evidence="3 4" key="2">
    <citation type="submission" date="2009-02" db="EMBL/GenBank/DDBJ databases">
        <title>Draft genome sequence of Clostridium methylpentosum (DSM 5476).</title>
        <authorList>
            <person name="Sudarsanam P."/>
            <person name="Ley R."/>
            <person name="Guruge J."/>
            <person name="Turnbaugh P.J."/>
            <person name="Mahowald M."/>
            <person name="Liep D."/>
            <person name="Gordon J."/>
        </authorList>
    </citation>
    <scope>NUCLEOTIDE SEQUENCE [LARGE SCALE GENOMIC DNA]</scope>
    <source>
        <strain evidence="3 4">DSM 5476</strain>
    </source>
</reference>
<feature type="transmembrane region" description="Helical" evidence="2">
    <location>
        <begin position="41"/>
        <end position="62"/>
    </location>
</feature>
<keyword evidence="4" id="KW-1185">Reference proteome</keyword>
<dbReference type="Proteomes" id="UP000003340">
    <property type="component" value="Unassembled WGS sequence"/>
</dbReference>
<gene>
    <name evidence="3" type="ORF">CLOSTMETH_01185</name>
</gene>
<feature type="transmembrane region" description="Helical" evidence="2">
    <location>
        <begin position="82"/>
        <end position="104"/>
    </location>
</feature>
<dbReference type="Pfam" id="PF09578">
    <property type="entry name" value="Spore_YabQ"/>
    <property type="match status" value="1"/>
</dbReference>
<dbReference type="STRING" id="537013.CLOSTMETH_01185"/>
<dbReference type="AlphaFoldDB" id="C0EBG7"/>
<feature type="compositionally biased region" description="Basic residues" evidence="1">
    <location>
        <begin position="179"/>
        <end position="199"/>
    </location>
</feature>
<keyword evidence="2" id="KW-0472">Membrane</keyword>
<accession>C0EBG7</accession>
<proteinExistence type="predicted"/>
<sequence length="199" mass="23011">MDMIVAPPTWVFLWAVLLGAALGVCYDVFRILRIAIPSGRILVFFEDLLFFLIVAAATFEFYQLTTDGIVRGYVLIGELLGFALYYFTIGALVFRAATAIIHLIQRIIGWLVKVFLWPFRKLFAPLIRKLVRQMKKPAARLKKLCKKRKNSLQKKGNLLYNHYKTKKAPPANRNEGKPKWRKRRSKRKKGKKTSSSRSH</sequence>
<evidence type="ECO:0000313" key="3">
    <source>
        <dbReference type="EMBL" id="EEG31243.1"/>
    </source>
</evidence>
<reference evidence="3 4" key="1">
    <citation type="submission" date="2009-01" db="EMBL/GenBank/DDBJ databases">
        <authorList>
            <person name="Fulton L."/>
            <person name="Clifton S."/>
            <person name="Fulton B."/>
            <person name="Xu J."/>
            <person name="Minx P."/>
            <person name="Pepin K.H."/>
            <person name="Johnson M."/>
            <person name="Bhonagiri V."/>
            <person name="Nash W.E."/>
            <person name="Mardis E.R."/>
            <person name="Wilson R.K."/>
        </authorList>
    </citation>
    <scope>NUCLEOTIDE SEQUENCE [LARGE SCALE GENOMIC DNA]</scope>
    <source>
        <strain evidence="3 4">DSM 5476</strain>
    </source>
</reference>
<dbReference type="EMBL" id="ACEC01000041">
    <property type="protein sequence ID" value="EEG31243.1"/>
    <property type="molecule type" value="Genomic_DNA"/>
</dbReference>
<dbReference type="InterPro" id="IPR019074">
    <property type="entry name" value="YabQ"/>
</dbReference>
<organism evidence="3 4">
    <name type="scientific">[Clostridium] methylpentosum DSM 5476</name>
    <dbReference type="NCBI Taxonomy" id="537013"/>
    <lineage>
        <taxon>Bacteria</taxon>
        <taxon>Bacillati</taxon>
        <taxon>Bacillota</taxon>
        <taxon>Clostridia</taxon>
        <taxon>Eubacteriales</taxon>
        <taxon>Oscillospiraceae</taxon>
        <taxon>Oscillospiraceae incertae sedis</taxon>
    </lineage>
</organism>
<feature type="transmembrane region" description="Helical" evidence="2">
    <location>
        <begin position="12"/>
        <end position="29"/>
    </location>
</feature>
<evidence type="ECO:0000256" key="1">
    <source>
        <dbReference type="SAM" id="MobiDB-lite"/>
    </source>
</evidence>
<evidence type="ECO:0000256" key="2">
    <source>
        <dbReference type="SAM" id="Phobius"/>
    </source>
</evidence>
<feature type="region of interest" description="Disordered" evidence="1">
    <location>
        <begin position="159"/>
        <end position="199"/>
    </location>
</feature>